<dbReference type="InterPro" id="IPR001919">
    <property type="entry name" value="CBD2"/>
</dbReference>
<evidence type="ECO:0000313" key="3">
    <source>
        <dbReference type="EMBL" id="BCB76305.1"/>
    </source>
</evidence>
<dbReference type="RefSeq" id="WP_173036393.1">
    <property type="nucleotide sequence ID" value="NZ_AP022870.1"/>
</dbReference>
<dbReference type="InterPro" id="IPR017853">
    <property type="entry name" value="GH"/>
</dbReference>
<evidence type="ECO:0000313" key="4">
    <source>
        <dbReference type="Proteomes" id="UP000502508"/>
    </source>
</evidence>
<protein>
    <recommendedName>
        <fullName evidence="2">CBM2 domain-containing protein</fullName>
    </recommendedName>
</protein>
<dbReference type="GO" id="GO:0005975">
    <property type="term" value="P:carbohydrate metabolic process"/>
    <property type="evidence" value="ECO:0007669"/>
    <property type="project" value="InterPro"/>
</dbReference>
<proteinExistence type="predicted"/>
<dbReference type="GO" id="GO:0030247">
    <property type="term" value="F:polysaccharide binding"/>
    <property type="evidence" value="ECO:0007669"/>
    <property type="project" value="UniProtKB-UniRule"/>
</dbReference>
<dbReference type="InterPro" id="IPR012291">
    <property type="entry name" value="CBM2_carb-bd_dom_sf"/>
</dbReference>
<dbReference type="Pfam" id="PF17957">
    <property type="entry name" value="Big_7"/>
    <property type="match status" value="1"/>
</dbReference>
<sequence length="539" mass="57434">MRRRIFALAAAIAVVVAGTLAMVLRPAYAAMACTVDYKITREWSNGWMAEMKLTNLGAPVTDWRLRFRLGSGQIVSLLDSLPPGYFVGSGELYPLAFLTPSRGSTLATGGSVTVRFGGAYTSANPEPIEYFLGAQPCNVDLPSSSPPRPSSPPAPSPDPAPPSVALTSPLPNDFFAAPGTIPIRAEATATPGRRIERVEFRERGTLLAVDTTAPYAFDWRGVPPNSGTRVTATAYDSAGASATAEVRGVRVLKPSAPGAAPPLKVSGDRIVTVERASREYRPRGIVRSTVETGCVAGAVTWDGPVDDASVRALRSRGVNAVRVVLNDACWIYTPGPTYHEYRTAYLDEAAAYITRLTRAGITPIVSVRPSDILGPRGLWGSAAQRFGEDSAVVFDVTHYGFPAAGTVDPAAAWTCWQDGGPACFDNGLPNFRVQEQIRLLRLHGSFNLVLAAGLDGGNDLSRWLEFRPADPDGRNVAAAWRVDNRSACATPACWRSTLLPVAAEVPLVATEVTADASAPGFVPRTVAWLSAHDIGHLRR</sequence>
<dbReference type="InterPro" id="IPR008965">
    <property type="entry name" value="CBM2/CBM3_carb-bd_dom_sf"/>
</dbReference>
<evidence type="ECO:0000259" key="2">
    <source>
        <dbReference type="PROSITE" id="PS51173"/>
    </source>
</evidence>
<dbReference type="Pfam" id="PF00553">
    <property type="entry name" value="CBM_2"/>
    <property type="match status" value="1"/>
</dbReference>
<name>A0A6F8XR41_9ACTN</name>
<dbReference type="Gene3D" id="3.20.20.80">
    <property type="entry name" value="Glycosidases"/>
    <property type="match status" value="1"/>
</dbReference>
<dbReference type="SMART" id="SM00637">
    <property type="entry name" value="CBD_II"/>
    <property type="match status" value="1"/>
</dbReference>
<dbReference type="SUPFAM" id="SSF51445">
    <property type="entry name" value="(Trans)glycosidases"/>
    <property type="match status" value="1"/>
</dbReference>
<dbReference type="KEGG" id="pfla:Pflav_027150"/>
<organism evidence="3 4">
    <name type="scientific">Phytohabitans flavus</name>
    <dbReference type="NCBI Taxonomy" id="1076124"/>
    <lineage>
        <taxon>Bacteria</taxon>
        <taxon>Bacillati</taxon>
        <taxon>Actinomycetota</taxon>
        <taxon>Actinomycetes</taxon>
        <taxon>Micromonosporales</taxon>
        <taxon>Micromonosporaceae</taxon>
    </lineage>
</organism>
<dbReference type="InterPro" id="IPR013783">
    <property type="entry name" value="Ig-like_fold"/>
</dbReference>
<dbReference type="Proteomes" id="UP000502508">
    <property type="component" value="Chromosome"/>
</dbReference>
<reference evidence="3 4" key="2">
    <citation type="submission" date="2020-03" db="EMBL/GenBank/DDBJ databases">
        <authorList>
            <person name="Ichikawa N."/>
            <person name="Kimura A."/>
            <person name="Kitahashi Y."/>
            <person name="Uohara A."/>
        </authorList>
    </citation>
    <scope>NUCLEOTIDE SEQUENCE [LARGE SCALE GENOMIC DNA]</scope>
    <source>
        <strain evidence="3 4">NBRC 107702</strain>
    </source>
</reference>
<reference evidence="3 4" key="1">
    <citation type="submission" date="2020-03" db="EMBL/GenBank/DDBJ databases">
        <title>Whole genome shotgun sequence of Phytohabitans flavus NBRC 107702.</title>
        <authorList>
            <person name="Komaki H."/>
            <person name="Tamura T."/>
        </authorList>
    </citation>
    <scope>NUCLEOTIDE SEQUENCE [LARGE SCALE GENOMIC DNA]</scope>
    <source>
        <strain evidence="3 4">NBRC 107702</strain>
    </source>
</reference>
<keyword evidence="4" id="KW-1185">Reference proteome</keyword>
<accession>A0A6F8XR41</accession>
<feature type="region of interest" description="Disordered" evidence="1">
    <location>
        <begin position="139"/>
        <end position="169"/>
    </location>
</feature>
<feature type="domain" description="CBM2" evidence="2">
    <location>
        <begin position="26"/>
        <end position="140"/>
    </location>
</feature>
<dbReference type="Gene3D" id="2.60.40.10">
    <property type="entry name" value="Immunoglobulins"/>
    <property type="match status" value="1"/>
</dbReference>
<gene>
    <name evidence="3" type="ORF">Pflav_027150</name>
</gene>
<dbReference type="EMBL" id="AP022870">
    <property type="protein sequence ID" value="BCB76305.1"/>
    <property type="molecule type" value="Genomic_DNA"/>
</dbReference>
<dbReference type="Gene3D" id="2.60.40.290">
    <property type="match status" value="1"/>
</dbReference>
<dbReference type="PROSITE" id="PS51173">
    <property type="entry name" value="CBM2"/>
    <property type="match status" value="1"/>
</dbReference>
<dbReference type="SUPFAM" id="SSF49384">
    <property type="entry name" value="Carbohydrate-binding domain"/>
    <property type="match status" value="1"/>
</dbReference>
<dbReference type="AlphaFoldDB" id="A0A6F8XR41"/>
<feature type="compositionally biased region" description="Pro residues" evidence="1">
    <location>
        <begin position="144"/>
        <end position="162"/>
    </location>
</feature>
<dbReference type="GO" id="GO:0004553">
    <property type="term" value="F:hydrolase activity, hydrolyzing O-glycosyl compounds"/>
    <property type="evidence" value="ECO:0007669"/>
    <property type="project" value="InterPro"/>
</dbReference>
<evidence type="ECO:0000256" key="1">
    <source>
        <dbReference type="SAM" id="MobiDB-lite"/>
    </source>
</evidence>